<protein>
    <submittedName>
        <fullName evidence="3">Phosducin domain-containing protein</fullName>
    </submittedName>
</protein>
<evidence type="ECO:0000313" key="3">
    <source>
        <dbReference type="EnsemblMetazoa" id="GBRI004789-PA"/>
    </source>
</evidence>
<evidence type="ECO:0000313" key="4">
    <source>
        <dbReference type="Proteomes" id="UP000091820"/>
    </source>
</evidence>
<proteinExistence type="inferred from homology"/>
<name>A0A1A9W376_9MUSC</name>
<reference evidence="3" key="2">
    <citation type="submission" date="2020-05" db="UniProtKB">
        <authorList>
            <consortium name="EnsemblMetazoa"/>
        </authorList>
    </citation>
    <scope>IDENTIFICATION</scope>
    <source>
        <strain evidence="3">IAEA</strain>
    </source>
</reference>
<organism evidence="3 4">
    <name type="scientific">Glossina brevipalpis</name>
    <dbReference type="NCBI Taxonomy" id="37001"/>
    <lineage>
        <taxon>Eukaryota</taxon>
        <taxon>Metazoa</taxon>
        <taxon>Ecdysozoa</taxon>
        <taxon>Arthropoda</taxon>
        <taxon>Hexapoda</taxon>
        <taxon>Insecta</taxon>
        <taxon>Pterygota</taxon>
        <taxon>Neoptera</taxon>
        <taxon>Endopterygota</taxon>
        <taxon>Diptera</taxon>
        <taxon>Brachycera</taxon>
        <taxon>Muscomorpha</taxon>
        <taxon>Hippoboscoidea</taxon>
        <taxon>Glossinidae</taxon>
        <taxon>Glossina</taxon>
    </lineage>
</organism>
<keyword evidence="4" id="KW-1185">Reference proteome</keyword>
<evidence type="ECO:0000259" key="2">
    <source>
        <dbReference type="Pfam" id="PF02114"/>
    </source>
</evidence>
<dbReference type="Pfam" id="PF02114">
    <property type="entry name" value="Phosducin"/>
    <property type="match status" value="1"/>
</dbReference>
<dbReference type="CDD" id="cd02989">
    <property type="entry name" value="Phd_like_TxnDC9"/>
    <property type="match status" value="1"/>
</dbReference>
<comment type="similarity">
    <text evidence="1">Belongs to the phosducin family.</text>
</comment>
<dbReference type="Gene3D" id="3.40.30.10">
    <property type="entry name" value="Glutaredoxin"/>
    <property type="match status" value="1"/>
</dbReference>
<reference evidence="4" key="1">
    <citation type="submission" date="2014-03" db="EMBL/GenBank/DDBJ databases">
        <authorList>
            <person name="Aksoy S."/>
            <person name="Warren W."/>
            <person name="Wilson R.K."/>
        </authorList>
    </citation>
    <scope>NUCLEOTIDE SEQUENCE [LARGE SCALE GENOMIC DNA]</scope>
    <source>
        <strain evidence="4">IAEA</strain>
    </source>
</reference>
<dbReference type="InterPro" id="IPR024253">
    <property type="entry name" value="Phosducin_thioredoxin-like_dom"/>
</dbReference>
<dbReference type="SUPFAM" id="SSF52833">
    <property type="entry name" value="Thioredoxin-like"/>
    <property type="match status" value="1"/>
</dbReference>
<dbReference type="Proteomes" id="UP000091820">
    <property type="component" value="Unassembled WGS sequence"/>
</dbReference>
<dbReference type="VEuPathDB" id="VectorBase:GBRI004789"/>
<dbReference type="PANTHER" id="PTHR21148">
    <property type="entry name" value="THIOREDOXIN DOMAIN-CONTAINING PROTEIN 9"/>
    <property type="match status" value="1"/>
</dbReference>
<dbReference type="AlphaFoldDB" id="A0A1A9W376"/>
<dbReference type="InterPro" id="IPR036249">
    <property type="entry name" value="Thioredoxin-like_sf"/>
</dbReference>
<evidence type="ECO:0000256" key="1">
    <source>
        <dbReference type="ARBA" id="ARBA00009686"/>
    </source>
</evidence>
<feature type="domain" description="Phosducin" evidence="2">
    <location>
        <begin position="27"/>
        <end position="162"/>
    </location>
</feature>
<dbReference type="STRING" id="37001.A0A1A9W376"/>
<accession>A0A1A9W376</accession>
<sequence length="211" mass="24807">MEEILEEPLVEVPEKQIGERFEHLDNLNADNVKAMRKRRIKEMKEMNRKKQKWMKNGHGTYSELADEKEFFEISKKSLDIVCHFYEDANELCRIFDVHLEILAGKHLEAKFCKVNVENSPFLKRRLRMKVIPTIVLIKNRKTKDFIVGFTDFGNYHDFSTDVLEWRLAQSGTIDYKGDLTTPPNMERKSFIKRKAVRGGYDPDDSDTDSDD</sequence>
<dbReference type="EnsemblMetazoa" id="GBRI004789-RA">
    <property type="protein sequence ID" value="GBRI004789-PA"/>
    <property type="gene ID" value="GBRI004789"/>
</dbReference>